<proteinExistence type="predicted"/>
<feature type="region of interest" description="Disordered" evidence="1">
    <location>
        <begin position="206"/>
        <end position="233"/>
    </location>
</feature>
<feature type="region of interest" description="Disordered" evidence="1">
    <location>
        <begin position="142"/>
        <end position="161"/>
    </location>
</feature>
<reference evidence="2" key="2">
    <citation type="submission" date="2020-05" db="UniProtKB">
        <authorList>
            <consortium name="EnsemblMetazoa"/>
        </authorList>
    </citation>
    <scope>IDENTIFICATION</scope>
    <source>
        <strain evidence="2">IAEA</strain>
    </source>
</reference>
<feature type="compositionally biased region" description="Basic and acidic residues" evidence="1">
    <location>
        <begin position="51"/>
        <end position="68"/>
    </location>
</feature>
<evidence type="ECO:0000256" key="1">
    <source>
        <dbReference type="SAM" id="MobiDB-lite"/>
    </source>
</evidence>
<sequence length="233" mass="27981">MRWRKSRKKRKNARKEQDDIENTKTKQAEIIHEKEFKESGEDIPNEMEQMEPEKRKEKAKQLDENNKEKEEIAPDIKKIFSFFLPQVVTTTDCFCSYCRSVLCYIELYISLYLLMCRPTLLYPLWSWFDDILYSDLNGEEGKKATGLNPANRDKCQRRDNYRNDNRRRYEQEVMTCVGMTDVLQITNNRQPRFDYRDNRDNRNWSGGTNYRCGADSSQRDFRHGRNSDDVKEH</sequence>
<feature type="compositionally biased region" description="Basic and acidic residues" evidence="1">
    <location>
        <begin position="151"/>
        <end position="161"/>
    </location>
</feature>
<dbReference type="AlphaFoldDB" id="A0A1B0AII5"/>
<feature type="region of interest" description="Disordered" evidence="1">
    <location>
        <begin position="1"/>
        <end position="68"/>
    </location>
</feature>
<feature type="compositionally biased region" description="Acidic residues" evidence="1">
    <location>
        <begin position="41"/>
        <end position="50"/>
    </location>
</feature>
<feature type="compositionally biased region" description="Basic and acidic residues" evidence="1">
    <location>
        <begin position="14"/>
        <end position="40"/>
    </location>
</feature>
<dbReference type="STRING" id="7398.A0A1B0AII5"/>
<organism evidence="2 3">
    <name type="scientific">Glossina pallidipes</name>
    <name type="common">Tsetse fly</name>
    <dbReference type="NCBI Taxonomy" id="7398"/>
    <lineage>
        <taxon>Eukaryota</taxon>
        <taxon>Metazoa</taxon>
        <taxon>Ecdysozoa</taxon>
        <taxon>Arthropoda</taxon>
        <taxon>Hexapoda</taxon>
        <taxon>Insecta</taxon>
        <taxon>Pterygota</taxon>
        <taxon>Neoptera</taxon>
        <taxon>Endopterygota</taxon>
        <taxon>Diptera</taxon>
        <taxon>Brachycera</taxon>
        <taxon>Muscomorpha</taxon>
        <taxon>Hippoboscoidea</taxon>
        <taxon>Glossinidae</taxon>
        <taxon>Glossina</taxon>
    </lineage>
</organism>
<keyword evidence="3" id="KW-1185">Reference proteome</keyword>
<evidence type="ECO:0000313" key="3">
    <source>
        <dbReference type="Proteomes" id="UP000092445"/>
    </source>
</evidence>
<accession>A0A1B0AII5</accession>
<feature type="compositionally biased region" description="Basic residues" evidence="1">
    <location>
        <begin position="1"/>
        <end position="13"/>
    </location>
</feature>
<dbReference type="VEuPathDB" id="VectorBase:GPAI046853"/>
<dbReference type="Proteomes" id="UP000092445">
    <property type="component" value="Unassembled WGS sequence"/>
</dbReference>
<name>A0A1B0AII5_GLOPL</name>
<dbReference type="EnsemblMetazoa" id="GPAI046853-RA">
    <property type="protein sequence ID" value="GPAI046853-PA"/>
    <property type="gene ID" value="GPAI046853"/>
</dbReference>
<reference evidence="3" key="1">
    <citation type="submission" date="2014-03" db="EMBL/GenBank/DDBJ databases">
        <authorList>
            <person name="Aksoy S."/>
            <person name="Warren W."/>
            <person name="Wilson R.K."/>
        </authorList>
    </citation>
    <scope>NUCLEOTIDE SEQUENCE [LARGE SCALE GENOMIC DNA]</scope>
    <source>
        <strain evidence="3">IAEA</strain>
    </source>
</reference>
<evidence type="ECO:0000313" key="2">
    <source>
        <dbReference type="EnsemblMetazoa" id="GPAI046853-PA"/>
    </source>
</evidence>
<protein>
    <submittedName>
        <fullName evidence="2">Uncharacterized protein</fullName>
    </submittedName>
</protein>
<feature type="compositionally biased region" description="Basic and acidic residues" evidence="1">
    <location>
        <begin position="217"/>
        <end position="233"/>
    </location>
</feature>